<accession>A0A366IIV6</accession>
<name>A0A366IIV6_9MICO</name>
<feature type="transmembrane region" description="Helical" evidence="6">
    <location>
        <begin position="12"/>
        <end position="37"/>
    </location>
</feature>
<feature type="transmembrane region" description="Helical" evidence="6">
    <location>
        <begin position="57"/>
        <end position="76"/>
    </location>
</feature>
<dbReference type="Proteomes" id="UP000253509">
    <property type="component" value="Unassembled WGS sequence"/>
</dbReference>
<organism evidence="8 9">
    <name type="scientific">Brevibacterium celere</name>
    <dbReference type="NCBI Taxonomy" id="225845"/>
    <lineage>
        <taxon>Bacteria</taxon>
        <taxon>Bacillati</taxon>
        <taxon>Actinomycetota</taxon>
        <taxon>Actinomycetes</taxon>
        <taxon>Micrococcales</taxon>
        <taxon>Brevibacteriaceae</taxon>
        <taxon>Brevibacterium</taxon>
    </lineage>
</organism>
<feature type="domain" description="GtrA/DPMS transmembrane" evidence="7">
    <location>
        <begin position="18"/>
        <end position="146"/>
    </location>
</feature>
<comment type="caution">
    <text evidence="8">The sequence shown here is derived from an EMBL/GenBank/DDBJ whole genome shotgun (WGS) entry which is preliminary data.</text>
</comment>
<keyword evidence="3 6" id="KW-0812">Transmembrane</keyword>
<evidence type="ECO:0000256" key="3">
    <source>
        <dbReference type="ARBA" id="ARBA00022692"/>
    </source>
</evidence>
<dbReference type="PANTHER" id="PTHR38459:SF1">
    <property type="entry name" value="PROPHAGE BACTOPRENOL-LINKED GLUCOSE TRANSLOCASE HOMOLOG"/>
    <property type="match status" value="1"/>
</dbReference>
<dbReference type="InterPro" id="IPR007267">
    <property type="entry name" value="GtrA_DPMS_TM"/>
</dbReference>
<evidence type="ECO:0000256" key="1">
    <source>
        <dbReference type="ARBA" id="ARBA00004141"/>
    </source>
</evidence>
<evidence type="ECO:0000256" key="4">
    <source>
        <dbReference type="ARBA" id="ARBA00022989"/>
    </source>
</evidence>
<dbReference type="GO" id="GO:0000271">
    <property type="term" value="P:polysaccharide biosynthetic process"/>
    <property type="evidence" value="ECO:0007669"/>
    <property type="project" value="InterPro"/>
</dbReference>
<feature type="transmembrane region" description="Helical" evidence="6">
    <location>
        <begin position="88"/>
        <end position="113"/>
    </location>
</feature>
<gene>
    <name evidence="8" type="ORF">DFO65_1045</name>
</gene>
<keyword evidence="4 6" id="KW-1133">Transmembrane helix</keyword>
<evidence type="ECO:0000256" key="2">
    <source>
        <dbReference type="ARBA" id="ARBA00009399"/>
    </source>
</evidence>
<protein>
    <submittedName>
        <fullName evidence="8">Putative flippase GtrA</fullName>
    </submittedName>
</protein>
<dbReference type="AlphaFoldDB" id="A0A366IIV6"/>
<evidence type="ECO:0000259" key="7">
    <source>
        <dbReference type="Pfam" id="PF04138"/>
    </source>
</evidence>
<dbReference type="Pfam" id="PF04138">
    <property type="entry name" value="GtrA_DPMS_TM"/>
    <property type="match status" value="1"/>
</dbReference>
<evidence type="ECO:0000313" key="8">
    <source>
        <dbReference type="EMBL" id="RBP72050.1"/>
    </source>
</evidence>
<comment type="subcellular location">
    <subcellularLocation>
        <location evidence="1">Membrane</location>
        <topology evidence="1">Multi-pass membrane protein</topology>
    </subcellularLocation>
</comment>
<dbReference type="RefSeq" id="WP_113903617.1">
    <property type="nucleotide sequence ID" value="NZ_QNSB01000004.1"/>
</dbReference>
<proteinExistence type="inferred from homology"/>
<reference evidence="8 9" key="1">
    <citation type="submission" date="2018-06" db="EMBL/GenBank/DDBJ databases">
        <title>Freshwater and sediment microbial communities from various areas in North America, analyzing microbe dynamics in response to fracking.</title>
        <authorList>
            <person name="Lamendella R."/>
        </authorList>
    </citation>
    <scope>NUCLEOTIDE SEQUENCE [LARGE SCALE GENOMIC DNA]</scope>
    <source>
        <strain evidence="8 9">3b_TX</strain>
    </source>
</reference>
<evidence type="ECO:0000256" key="6">
    <source>
        <dbReference type="SAM" id="Phobius"/>
    </source>
</evidence>
<dbReference type="GO" id="GO:0005886">
    <property type="term" value="C:plasma membrane"/>
    <property type="evidence" value="ECO:0007669"/>
    <property type="project" value="TreeGrafter"/>
</dbReference>
<evidence type="ECO:0000313" key="9">
    <source>
        <dbReference type="Proteomes" id="UP000253509"/>
    </source>
</evidence>
<feature type="transmembrane region" description="Helical" evidence="6">
    <location>
        <begin position="119"/>
        <end position="139"/>
    </location>
</feature>
<evidence type="ECO:0000256" key="5">
    <source>
        <dbReference type="ARBA" id="ARBA00023136"/>
    </source>
</evidence>
<dbReference type="PANTHER" id="PTHR38459">
    <property type="entry name" value="PROPHAGE BACTOPRENOL-LINKED GLUCOSE TRANSLOCASE HOMOLOG"/>
    <property type="match status" value="1"/>
</dbReference>
<dbReference type="InterPro" id="IPR051401">
    <property type="entry name" value="GtrA_CellWall_Glycosyl"/>
</dbReference>
<comment type="similarity">
    <text evidence="2">Belongs to the GtrA family.</text>
</comment>
<keyword evidence="5 6" id="KW-0472">Membrane</keyword>
<dbReference type="EMBL" id="QNSB01000004">
    <property type="protein sequence ID" value="RBP72050.1"/>
    <property type="molecule type" value="Genomic_DNA"/>
</dbReference>
<sequence>MNESLAERVRRIAVEAVKFLTVGGFGYVVDVGLSNVLAYGLGPVPALLEGSPIKAKIVSTIVAMVVVWLGNKLWTYGDRTTQSNLRGIVLFVVVNLAGMVISVLPLGVTWYLLGWQDQLSYNISTNVVGIGLAMLFRFYAYRTWVFREAVPAAEVVVAMDEPVVGSESHPRD</sequence>
<keyword evidence="9" id="KW-1185">Reference proteome</keyword>